<sequence length="100" mass="11223">MPSHHTAFSRTSSSHLVHSYHFLKPMFTIWLAVAMINAVQRNNSNLGHTTNCPVILASSKSGNITWRYLLVSEPVQSGTSVMESKNVAHSFPFLLLLQYH</sequence>
<name>G2YSF0_BOTF4</name>
<dbReference type="Proteomes" id="UP000008177">
    <property type="component" value="Unplaced contigs"/>
</dbReference>
<gene>
    <name evidence="1" type="ORF">BofuT4_P125960.1</name>
</gene>
<dbReference type="InParanoid" id="G2YSF0"/>
<evidence type="ECO:0000313" key="1">
    <source>
        <dbReference type="EMBL" id="CCD54548.1"/>
    </source>
</evidence>
<reference evidence="2" key="1">
    <citation type="journal article" date="2011" name="PLoS Genet.">
        <title>Genomic analysis of the necrotrophic fungal pathogens Sclerotinia sclerotiorum and Botrytis cinerea.</title>
        <authorList>
            <person name="Amselem J."/>
            <person name="Cuomo C.A."/>
            <person name="van Kan J.A."/>
            <person name="Viaud M."/>
            <person name="Benito E.P."/>
            <person name="Couloux A."/>
            <person name="Coutinho P.M."/>
            <person name="de Vries R.P."/>
            <person name="Dyer P.S."/>
            <person name="Fillinger S."/>
            <person name="Fournier E."/>
            <person name="Gout L."/>
            <person name="Hahn M."/>
            <person name="Kohn L."/>
            <person name="Lapalu N."/>
            <person name="Plummer K.M."/>
            <person name="Pradier J.M."/>
            <person name="Quevillon E."/>
            <person name="Sharon A."/>
            <person name="Simon A."/>
            <person name="ten Have A."/>
            <person name="Tudzynski B."/>
            <person name="Tudzynski P."/>
            <person name="Wincker P."/>
            <person name="Andrew M."/>
            <person name="Anthouard V."/>
            <person name="Beever R.E."/>
            <person name="Beffa R."/>
            <person name="Benoit I."/>
            <person name="Bouzid O."/>
            <person name="Brault B."/>
            <person name="Chen Z."/>
            <person name="Choquer M."/>
            <person name="Collemare J."/>
            <person name="Cotton P."/>
            <person name="Danchin E.G."/>
            <person name="Da Silva C."/>
            <person name="Gautier A."/>
            <person name="Giraud C."/>
            <person name="Giraud T."/>
            <person name="Gonzalez C."/>
            <person name="Grossetete S."/>
            <person name="Guldener U."/>
            <person name="Henrissat B."/>
            <person name="Howlett B.J."/>
            <person name="Kodira C."/>
            <person name="Kretschmer M."/>
            <person name="Lappartient A."/>
            <person name="Leroch M."/>
            <person name="Levis C."/>
            <person name="Mauceli E."/>
            <person name="Neuveglise C."/>
            <person name="Oeser B."/>
            <person name="Pearson M."/>
            <person name="Poulain J."/>
            <person name="Poussereau N."/>
            <person name="Quesneville H."/>
            <person name="Rascle C."/>
            <person name="Schumacher J."/>
            <person name="Segurens B."/>
            <person name="Sexton A."/>
            <person name="Silva E."/>
            <person name="Sirven C."/>
            <person name="Soanes D.M."/>
            <person name="Talbot N.J."/>
            <person name="Templeton M."/>
            <person name="Yandava C."/>
            <person name="Yarden O."/>
            <person name="Zeng Q."/>
            <person name="Rollins J.A."/>
            <person name="Lebrun M.H."/>
            <person name="Dickman M."/>
        </authorList>
    </citation>
    <scope>NUCLEOTIDE SEQUENCE [LARGE SCALE GENOMIC DNA]</scope>
    <source>
        <strain evidence="2">T4</strain>
    </source>
</reference>
<accession>G2YSF0</accession>
<organism evidence="1 2">
    <name type="scientific">Botryotinia fuckeliana (strain T4)</name>
    <name type="common">Noble rot fungus</name>
    <name type="synonym">Botrytis cinerea</name>
    <dbReference type="NCBI Taxonomy" id="999810"/>
    <lineage>
        <taxon>Eukaryota</taxon>
        <taxon>Fungi</taxon>
        <taxon>Dikarya</taxon>
        <taxon>Ascomycota</taxon>
        <taxon>Pezizomycotina</taxon>
        <taxon>Leotiomycetes</taxon>
        <taxon>Helotiales</taxon>
        <taxon>Sclerotiniaceae</taxon>
        <taxon>Botrytis</taxon>
    </lineage>
</organism>
<dbReference type="HOGENOM" id="CLU_2305655_0_0_1"/>
<dbReference type="EMBL" id="FQ790351">
    <property type="protein sequence ID" value="CCD54548.1"/>
    <property type="molecule type" value="Genomic_DNA"/>
</dbReference>
<dbReference type="AlphaFoldDB" id="G2YSF0"/>
<proteinExistence type="predicted"/>
<protein>
    <submittedName>
        <fullName evidence="1">Uncharacterized protein</fullName>
    </submittedName>
</protein>
<evidence type="ECO:0000313" key="2">
    <source>
        <dbReference type="Proteomes" id="UP000008177"/>
    </source>
</evidence>